<dbReference type="GO" id="GO:0046872">
    <property type="term" value="F:metal ion binding"/>
    <property type="evidence" value="ECO:0007669"/>
    <property type="project" value="UniProtKB-KW"/>
</dbReference>
<dbReference type="PANTHER" id="PTHR11079:SF161">
    <property type="entry name" value="CMP_DCMP-TYPE DEAMINASE DOMAIN-CONTAINING PROTEIN"/>
    <property type="match status" value="1"/>
</dbReference>
<name>A0A9X1RW84_9FLAO</name>
<dbReference type="CDD" id="cd01285">
    <property type="entry name" value="nucleoside_deaminase"/>
    <property type="match status" value="1"/>
</dbReference>
<accession>A0A9X1RW84</accession>
<dbReference type="Gene3D" id="3.40.140.10">
    <property type="entry name" value="Cytidine Deaminase, domain 2"/>
    <property type="match status" value="1"/>
</dbReference>
<reference evidence="2" key="1">
    <citation type="submission" date="2021-10" db="EMBL/GenBank/DDBJ databases">
        <title>Gramella sp. ASW11-100T, isolated from marine sediment.</title>
        <authorList>
            <person name="Xia C."/>
        </authorList>
    </citation>
    <scope>NUCLEOTIDE SEQUENCE</scope>
    <source>
        <strain evidence="2">ASW11-100</strain>
    </source>
</reference>
<keyword evidence="3" id="KW-1185">Reference proteome</keyword>
<dbReference type="RefSeq" id="WP_229337879.1">
    <property type="nucleotide sequence ID" value="NZ_JAJBZG010000001.1"/>
</dbReference>
<sequence length="158" mass="17944">MGTKDLQKKMMSRAIQLASEGRDMNNGGPFGAVITKGDDIIAESHNEILFQQDCTQHAELRTIQKACEKLKTKSLQGCVLFTSCEPCMMCLGAAYWADIDYIYFGASAEDARNYGFIYSDMYYNSNSKDRHTEFKMIQLCRNEAVGVWDEVKPEELHE</sequence>
<dbReference type="AlphaFoldDB" id="A0A9X1RW84"/>
<dbReference type="EMBL" id="JAJBZG010000001">
    <property type="protein sequence ID" value="MCB7480172.1"/>
    <property type="molecule type" value="Genomic_DNA"/>
</dbReference>
<dbReference type="GO" id="GO:0002100">
    <property type="term" value="P:tRNA wobble adenosine to inosine editing"/>
    <property type="evidence" value="ECO:0007669"/>
    <property type="project" value="InterPro"/>
</dbReference>
<feature type="domain" description="CMP/dCMP-type deaminase" evidence="1">
    <location>
        <begin position="5"/>
        <end position="129"/>
    </location>
</feature>
<dbReference type="GO" id="GO:0052717">
    <property type="term" value="F:tRNA-specific adenosine-34 deaminase activity"/>
    <property type="evidence" value="ECO:0007669"/>
    <property type="project" value="UniProtKB-EC"/>
</dbReference>
<dbReference type="PROSITE" id="PS51747">
    <property type="entry name" value="CYT_DCMP_DEAMINASES_2"/>
    <property type="match status" value="1"/>
</dbReference>
<proteinExistence type="predicted"/>
<comment type="caution">
    <text evidence="2">The sequence shown here is derived from an EMBL/GenBank/DDBJ whole genome shotgun (WGS) entry which is preliminary data.</text>
</comment>
<dbReference type="InterPro" id="IPR016193">
    <property type="entry name" value="Cytidine_deaminase-like"/>
</dbReference>
<protein>
    <submittedName>
        <fullName evidence="2">Nucleoside deaminase</fullName>
    </submittedName>
</protein>
<evidence type="ECO:0000313" key="3">
    <source>
        <dbReference type="Proteomes" id="UP001139414"/>
    </source>
</evidence>
<organism evidence="2 3">
    <name type="scientific">Christiangramia sediminis</name>
    <dbReference type="NCBI Taxonomy" id="2881336"/>
    <lineage>
        <taxon>Bacteria</taxon>
        <taxon>Pseudomonadati</taxon>
        <taxon>Bacteroidota</taxon>
        <taxon>Flavobacteriia</taxon>
        <taxon>Flavobacteriales</taxon>
        <taxon>Flavobacteriaceae</taxon>
        <taxon>Christiangramia</taxon>
    </lineage>
</organism>
<evidence type="ECO:0000259" key="1">
    <source>
        <dbReference type="PROSITE" id="PS51747"/>
    </source>
</evidence>
<dbReference type="Pfam" id="PF00383">
    <property type="entry name" value="dCMP_cyt_deam_1"/>
    <property type="match status" value="1"/>
</dbReference>
<dbReference type="InterPro" id="IPR002125">
    <property type="entry name" value="CMP_dCMP_dom"/>
</dbReference>
<evidence type="ECO:0000313" key="2">
    <source>
        <dbReference type="EMBL" id="MCB7480172.1"/>
    </source>
</evidence>
<dbReference type="GO" id="GO:0047974">
    <property type="term" value="F:guanosine deaminase activity"/>
    <property type="evidence" value="ECO:0007669"/>
    <property type="project" value="TreeGrafter"/>
</dbReference>
<dbReference type="PANTHER" id="PTHR11079">
    <property type="entry name" value="CYTOSINE DEAMINASE FAMILY MEMBER"/>
    <property type="match status" value="1"/>
</dbReference>
<gene>
    <name evidence="2" type="ORF">LGQ90_02740</name>
</gene>
<dbReference type="GO" id="GO:0006152">
    <property type="term" value="P:purine nucleoside catabolic process"/>
    <property type="evidence" value="ECO:0007669"/>
    <property type="project" value="TreeGrafter"/>
</dbReference>
<dbReference type="Proteomes" id="UP001139414">
    <property type="component" value="Unassembled WGS sequence"/>
</dbReference>
<dbReference type="SUPFAM" id="SSF53927">
    <property type="entry name" value="Cytidine deaminase-like"/>
    <property type="match status" value="1"/>
</dbReference>